<dbReference type="RefSeq" id="WP_027414413.1">
    <property type="nucleotide sequence ID" value="NZ_BMWS01000020.1"/>
</dbReference>
<name>A0A918JWY0_9FLAO</name>
<evidence type="ECO:0000256" key="1">
    <source>
        <dbReference type="ARBA" id="ARBA00022737"/>
    </source>
</evidence>
<protein>
    <submittedName>
        <fullName evidence="4">Peptide transporter</fullName>
    </submittedName>
</protein>
<feature type="repeat" description="TPR" evidence="3">
    <location>
        <begin position="384"/>
        <end position="417"/>
    </location>
</feature>
<dbReference type="SMART" id="SM00028">
    <property type="entry name" value="TPR"/>
    <property type="match status" value="8"/>
</dbReference>
<dbReference type="InterPro" id="IPR050498">
    <property type="entry name" value="Ycf3"/>
</dbReference>
<evidence type="ECO:0000313" key="4">
    <source>
        <dbReference type="EMBL" id="GGX25622.1"/>
    </source>
</evidence>
<dbReference type="Proteomes" id="UP000601108">
    <property type="component" value="Unassembled WGS sequence"/>
</dbReference>
<dbReference type="AlphaFoldDB" id="A0A918JWY0"/>
<dbReference type="SUPFAM" id="SSF48452">
    <property type="entry name" value="TPR-like"/>
    <property type="match status" value="1"/>
</dbReference>
<dbReference type="EMBL" id="BMWS01000020">
    <property type="protein sequence ID" value="GGX25622.1"/>
    <property type="molecule type" value="Genomic_DNA"/>
</dbReference>
<feature type="repeat" description="TPR" evidence="3">
    <location>
        <begin position="165"/>
        <end position="198"/>
    </location>
</feature>
<dbReference type="Pfam" id="PF13181">
    <property type="entry name" value="TPR_8"/>
    <property type="match status" value="3"/>
</dbReference>
<dbReference type="PANTHER" id="PTHR44858">
    <property type="entry name" value="TETRATRICOPEPTIDE REPEAT PROTEIN 6"/>
    <property type="match status" value="1"/>
</dbReference>
<gene>
    <name evidence="4" type="ORF">GCM10007384_28400</name>
</gene>
<keyword evidence="5" id="KW-1185">Reference proteome</keyword>
<dbReference type="GO" id="GO:0009279">
    <property type="term" value="C:cell outer membrane"/>
    <property type="evidence" value="ECO:0007669"/>
    <property type="project" value="TreeGrafter"/>
</dbReference>
<dbReference type="PANTHER" id="PTHR44858:SF1">
    <property type="entry name" value="UDP-N-ACETYLGLUCOSAMINE--PEPTIDE N-ACETYLGLUCOSAMINYLTRANSFERASE SPINDLY-RELATED"/>
    <property type="match status" value="1"/>
</dbReference>
<proteinExistence type="predicted"/>
<accession>A0A918JWY0</accession>
<keyword evidence="1" id="KW-0677">Repeat</keyword>
<sequence length="463" mass="54078">MYTIKKQYPLFILLVIISTVLCAQQKTITYKTIDSLIYSQNVTNNMNALKQLENKFIKDSSKVEYWERYAQACFNSFKYSKAIESIDKVIQKKPKYSEAYFKKATFVLKIRKDLIEAIDLMSQAIRYENKGEYYFYRGIYHQMNTDDPKAIKDYDSALELGFVHPGLYRNYAILLLKWDDPKTALNIIEKAIQLNPDVAENYSTRAQIYIPLLEPEKVCSDFKTATKLGYTKNISLQNILCKENSTINKYMIFGDVLQKMEKFDFAKKAYNLAIEKEKDSSRYYLNRGYCHFKLEEYDLAEKDYLTALQLPTPTKDLLYDNLSLLYFNQDKYEKSIEYSTKRIDLNSNNEVPYIDRGLAYRKLGKYIEAEKDFNTSLSIKPTFFRAYGYRAYLFFEKGDFNKAFEDAKKAISLNPEYGYGHVVLGLSKQKLNIDGFCTDFKTAKKYNGLDADKAIAAYCNTEK</sequence>
<dbReference type="PROSITE" id="PS50005">
    <property type="entry name" value="TPR"/>
    <property type="match status" value="4"/>
</dbReference>
<evidence type="ECO:0000256" key="3">
    <source>
        <dbReference type="PROSITE-ProRule" id="PRU00339"/>
    </source>
</evidence>
<comment type="caution">
    <text evidence="4">The sequence shown here is derived from an EMBL/GenBank/DDBJ whole genome shotgun (WGS) entry which is preliminary data.</text>
</comment>
<dbReference type="Gene3D" id="1.25.40.10">
    <property type="entry name" value="Tetratricopeptide repeat domain"/>
    <property type="match status" value="5"/>
</dbReference>
<dbReference type="InterPro" id="IPR019734">
    <property type="entry name" value="TPR_rpt"/>
</dbReference>
<dbReference type="Pfam" id="PF13432">
    <property type="entry name" value="TPR_16"/>
    <property type="match status" value="1"/>
</dbReference>
<evidence type="ECO:0000313" key="5">
    <source>
        <dbReference type="Proteomes" id="UP000601108"/>
    </source>
</evidence>
<dbReference type="InterPro" id="IPR011990">
    <property type="entry name" value="TPR-like_helical_dom_sf"/>
</dbReference>
<organism evidence="4 5">
    <name type="scientific">Aquimarina muelleri</name>
    <dbReference type="NCBI Taxonomy" id="279356"/>
    <lineage>
        <taxon>Bacteria</taxon>
        <taxon>Pseudomonadati</taxon>
        <taxon>Bacteroidota</taxon>
        <taxon>Flavobacteriia</taxon>
        <taxon>Flavobacteriales</taxon>
        <taxon>Flavobacteriaceae</taxon>
        <taxon>Aquimarina</taxon>
    </lineage>
</organism>
<evidence type="ECO:0000256" key="2">
    <source>
        <dbReference type="ARBA" id="ARBA00022803"/>
    </source>
</evidence>
<feature type="repeat" description="TPR" evidence="3">
    <location>
        <begin position="316"/>
        <end position="349"/>
    </location>
</feature>
<dbReference type="GO" id="GO:0046813">
    <property type="term" value="P:receptor-mediated virion attachment to host cell"/>
    <property type="evidence" value="ECO:0007669"/>
    <property type="project" value="TreeGrafter"/>
</dbReference>
<feature type="repeat" description="TPR" evidence="3">
    <location>
        <begin position="350"/>
        <end position="383"/>
    </location>
</feature>
<keyword evidence="2 3" id="KW-0802">TPR repeat</keyword>
<reference evidence="4 5" key="1">
    <citation type="journal article" date="2014" name="Int. J. Syst. Evol. Microbiol.">
        <title>Complete genome sequence of Corynebacterium casei LMG S-19264T (=DSM 44701T), isolated from a smear-ripened cheese.</title>
        <authorList>
            <consortium name="US DOE Joint Genome Institute (JGI-PGF)"/>
            <person name="Walter F."/>
            <person name="Albersmeier A."/>
            <person name="Kalinowski J."/>
            <person name="Ruckert C."/>
        </authorList>
    </citation>
    <scope>NUCLEOTIDE SEQUENCE [LARGE SCALE GENOMIC DNA]</scope>
    <source>
        <strain evidence="4 5">KCTC 12285</strain>
    </source>
</reference>